<dbReference type="GO" id="GO:0000155">
    <property type="term" value="F:phosphorelay sensor kinase activity"/>
    <property type="evidence" value="ECO:0007669"/>
    <property type="project" value="InterPro"/>
</dbReference>
<dbReference type="InterPro" id="IPR036097">
    <property type="entry name" value="HisK_dim/P_sf"/>
</dbReference>
<dbReference type="AlphaFoldDB" id="A0A0L0W9Q1"/>
<sequence>MILFLFASICLNIILLIVITRLMAQFENISHDIDISKKEDFKGRILTQTRSKTINELVAKINNIIDHYGEMKSLKIEYERNLKTLISNISHDLRTPLTSLIGYMELIKTSKTMTKEDLNEYLNIIEVKALYLKNLVNNFFILSKLETLELLINNKEFNLSEAIRKNVILFSDKITLLNLTPTVTLPEKDVFITSDKDIVDRILSNLISNSIKYGREGKVIGLSLEVEDGHVLIKVWDKGIGIDEKDVPYIFDKGYRVVKGYDDLESSGIGLNIVKKLVEQVGGEISVFSKPYEKTVFEVKLKM</sequence>
<dbReference type="Pfam" id="PF02518">
    <property type="entry name" value="HATPase_c"/>
    <property type="match status" value="1"/>
</dbReference>
<dbReference type="SUPFAM" id="SSF55874">
    <property type="entry name" value="ATPase domain of HSP90 chaperone/DNA topoisomerase II/histidine kinase"/>
    <property type="match status" value="1"/>
</dbReference>
<dbReference type="SUPFAM" id="SSF47384">
    <property type="entry name" value="Homodimeric domain of signal transducing histidine kinase"/>
    <property type="match status" value="1"/>
</dbReference>
<dbReference type="InterPro" id="IPR003661">
    <property type="entry name" value="HisK_dim/P_dom"/>
</dbReference>
<dbReference type="RefSeq" id="WP_050355380.1">
    <property type="nucleotide sequence ID" value="NZ_LGSS01000008.1"/>
</dbReference>
<dbReference type="CDD" id="cd00082">
    <property type="entry name" value="HisKA"/>
    <property type="match status" value="1"/>
</dbReference>
<keyword evidence="9" id="KW-0902">Two-component regulatory system</keyword>
<dbReference type="InterPro" id="IPR004358">
    <property type="entry name" value="Sig_transdc_His_kin-like_C"/>
</dbReference>
<evidence type="ECO:0000256" key="5">
    <source>
        <dbReference type="ARBA" id="ARBA00022679"/>
    </source>
</evidence>
<dbReference type="PROSITE" id="PS50109">
    <property type="entry name" value="HIS_KIN"/>
    <property type="match status" value="1"/>
</dbReference>
<evidence type="ECO:0000256" key="9">
    <source>
        <dbReference type="ARBA" id="ARBA00023012"/>
    </source>
</evidence>
<dbReference type="Proteomes" id="UP000037267">
    <property type="component" value="Unassembled WGS sequence"/>
</dbReference>
<comment type="caution">
    <text evidence="12">The sequence shown here is derived from an EMBL/GenBank/DDBJ whole genome shotgun (WGS) entry which is preliminary data.</text>
</comment>
<evidence type="ECO:0000256" key="4">
    <source>
        <dbReference type="ARBA" id="ARBA00022553"/>
    </source>
</evidence>
<keyword evidence="8" id="KW-1133">Transmembrane helix</keyword>
<keyword evidence="13" id="KW-1185">Reference proteome</keyword>
<evidence type="ECO:0000256" key="6">
    <source>
        <dbReference type="ARBA" id="ARBA00022692"/>
    </source>
</evidence>
<feature type="domain" description="Histidine kinase" evidence="11">
    <location>
        <begin position="88"/>
        <end position="303"/>
    </location>
</feature>
<evidence type="ECO:0000256" key="8">
    <source>
        <dbReference type="ARBA" id="ARBA00022989"/>
    </source>
</evidence>
<keyword evidence="6" id="KW-0812">Transmembrane</keyword>
<proteinExistence type="predicted"/>
<organism evidence="12 13">
    <name type="scientific">Gottschalkia purinilytica</name>
    <name type="common">Clostridium purinilyticum</name>
    <dbReference type="NCBI Taxonomy" id="1503"/>
    <lineage>
        <taxon>Bacteria</taxon>
        <taxon>Bacillati</taxon>
        <taxon>Bacillota</taxon>
        <taxon>Tissierellia</taxon>
        <taxon>Tissierellales</taxon>
        <taxon>Gottschalkiaceae</taxon>
        <taxon>Gottschalkia</taxon>
    </lineage>
</organism>
<dbReference type="OrthoDB" id="9780718at2"/>
<comment type="subcellular location">
    <subcellularLocation>
        <location evidence="2">Membrane</location>
        <topology evidence="2">Multi-pass membrane protein</topology>
    </subcellularLocation>
</comment>
<dbReference type="SMART" id="SM00388">
    <property type="entry name" value="HisKA"/>
    <property type="match status" value="1"/>
</dbReference>
<dbReference type="InterPro" id="IPR003594">
    <property type="entry name" value="HATPase_dom"/>
</dbReference>
<comment type="catalytic activity">
    <reaction evidence="1">
        <text>ATP + protein L-histidine = ADP + protein N-phospho-L-histidine.</text>
        <dbReference type="EC" id="2.7.13.3"/>
    </reaction>
</comment>
<evidence type="ECO:0000313" key="12">
    <source>
        <dbReference type="EMBL" id="KNF08278.1"/>
    </source>
</evidence>
<reference evidence="13" key="1">
    <citation type="submission" date="2015-07" db="EMBL/GenBank/DDBJ databases">
        <title>Draft genome sequence of the purine-degrading Gottschalkia purinilyticum DSM 1384 (formerly Clostridium purinilyticum).</title>
        <authorList>
            <person name="Poehlein A."/>
            <person name="Schiel-Bengelsdorf B."/>
            <person name="Bengelsdorf F.R."/>
            <person name="Daniel R."/>
            <person name="Duerre P."/>
        </authorList>
    </citation>
    <scope>NUCLEOTIDE SEQUENCE [LARGE SCALE GENOMIC DNA]</scope>
    <source>
        <strain evidence="13">DSM 1384</strain>
    </source>
</reference>
<evidence type="ECO:0000313" key="13">
    <source>
        <dbReference type="Proteomes" id="UP000037267"/>
    </source>
</evidence>
<dbReference type="InterPro" id="IPR036890">
    <property type="entry name" value="HATPase_C_sf"/>
</dbReference>
<evidence type="ECO:0000256" key="2">
    <source>
        <dbReference type="ARBA" id="ARBA00004141"/>
    </source>
</evidence>
<evidence type="ECO:0000256" key="7">
    <source>
        <dbReference type="ARBA" id="ARBA00022777"/>
    </source>
</evidence>
<dbReference type="PANTHER" id="PTHR45528:SF8">
    <property type="entry name" value="HISTIDINE KINASE"/>
    <property type="match status" value="1"/>
</dbReference>
<name>A0A0L0W9Q1_GOTPU</name>
<dbReference type="InterPro" id="IPR050398">
    <property type="entry name" value="HssS/ArlS-like"/>
</dbReference>
<keyword evidence="7 12" id="KW-0418">Kinase</keyword>
<dbReference type="EC" id="2.7.13.3" evidence="3"/>
<dbReference type="Pfam" id="PF00512">
    <property type="entry name" value="HisKA"/>
    <property type="match status" value="1"/>
</dbReference>
<evidence type="ECO:0000256" key="1">
    <source>
        <dbReference type="ARBA" id="ARBA00000085"/>
    </source>
</evidence>
<dbReference type="STRING" id="1503.CLPU_8c00430"/>
<keyword evidence="4" id="KW-0597">Phosphoprotein</keyword>
<dbReference type="Gene3D" id="3.30.565.10">
    <property type="entry name" value="Histidine kinase-like ATPase, C-terminal domain"/>
    <property type="match status" value="1"/>
</dbReference>
<dbReference type="EMBL" id="LGSS01000008">
    <property type="protein sequence ID" value="KNF08278.1"/>
    <property type="molecule type" value="Genomic_DNA"/>
</dbReference>
<dbReference type="PANTHER" id="PTHR45528">
    <property type="entry name" value="SENSOR HISTIDINE KINASE CPXA"/>
    <property type="match status" value="1"/>
</dbReference>
<dbReference type="SMART" id="SM00387">
    <property type="entry name" value="HATPase_c"/>
    <property type="match status" value="1"/>
</dbReference>
<keyword evidence="10" id="KW-0472">Membrane</keyword>
<dbReference type="Gene3D" id="1.10.287.130">
    <property type="match status" value="1"/>
</dbReference>
<accession>A0A0L0W9Q1</accession>
<dbReference type="GO" id="GO:0005886">
    <property type="term" value="C:plasma membrane"/>
    <property type="evidence" value="ECO:0007669"/>
    <property type="project" value="TreeGrafter"/>
</dbReference>
<keyword evidence="5" id="KW-0808">Transferase</keyword>
<protein>
    <recommendedName>
        <fullName evidence="3">histidine kinase</fullName>
        <ecNumber evidence="3">2.7.13.3</ecNumber>
    </recommendedName>
</protein>
<dbReference type="PRINTS" id="PR00344">
    <property type="entry name" value="BCTRLSENSOR"/>
</dbReference>
<gene>
    <name evidence="12" type="ORF">CLPU_8c00430</name>
</gene>
<evidence type="ECO:0000256" key="3">
    <source>
        <dbReference type="ARBA" id="ARBA00012438"/>
    </source>
</evidence>
<evidence type="ECO:0000259" key="11">
    <source>
        <dbReference type="PROSITE" id="PS50109"/>
    </source>
</evidence>
<dbReference type="InterPro" id="IPR005467">
    <property type="entry name" value="His_kinase_dom"/>
</dbReference>
<evidence type="ECO:0000256" key="10">
    <source>
        <dbReference type="ARBA" id="ARBA00023136"/>
    </source>
</evidence>